<dbReference type="EMBL" id="GAIX01013763">
    <property type="protein sequence ID" value="JAA78797.1"/>
    <property type="molecule type" value="Transcribed_RNA"/>
</dbReference>
<reference evidence="2" key="1">
    <citation type="journal article" date="2013" name="BMC Genomics">
        <title>Unscrambling butterfly oogenesis.</title>
        <authorList>
            <person name="Carter J.M."/>
            <person name="Baker S.C."/>
            <person name="Pink R."/>
            <person name="Carter D.R."/>
            <person name="Collins A."/>
            <person name="Tomlin J."/>
            <person name="Gibbs M."/>
            <person name="Breuker C.J."/>
        </authorList>
    </citation>
    <scope>NUCLEOTIDE SEQUENCE</scope>
    <source>
        <tissue evidence="2">Ovary</tissue>
    </source>
</reference>
<keyword evidence="1" id="KW-0472">Membrane</keyword>
<accession>S4PSH8</accession>
<organism evidence="2">
    <name type="scientific">Pararge aegeria</name>
    <name type="common">speckled wood butterfly</name>
    <dbReference type="NCBI Taxonomy" id="116150"/>
    <lineage>
        <taxon>Eukaryota</taxon>
        <taxon>Metazoa</taxon>
        <taxon>Ecdysozoa</taxon>
        <taxon>Arthropoda</taxon>
        <taxon>Hexapoda</taxon>
        <taxon>Insecta</taxon>
        <taxon>Pterygota</taxon>
        <taxon>Neoptera</taxon>
        <taxon>Endopterygota</taxon>
        <taxon>Lepidoptera</taxon>
        <taxon>Glossata</taxon>
        <taxon>Ditrysia</taxon>
        <taxon>Papilionoidea</taxon>
        <taxon>Nymphalidae</taxon>
        <taxon>Satyrinae</taxon>
        <taxon>Satyrini</taxon>
        <taxon>Parargina</taxon>
        <taxon>Pararge</taxon>
    </lineage>
</organism>
<evidence type="ECO:0000256" key="1">
    <source>
        <dbReference type="SAM" id="Phobius"/>
    </source>
</evidence>
<keyword evidence="1" id="KW-0812">Transmembrane</keyword>
<protein>
    <submittedName>
        <fullName evidence="2">Uncharacterized protein</fullName>
    </submittedName>
</protein>
<proteinExistence type="predicted"/>
<feature type="transmembrane region" description="Helical" evidence="1">
    <location>
        <begin position="92"/>
        <end position="118"/>
    </location>
</feature>
<feature type="transmembrane region" description="Helical" evidence="1">
    <location>
        <begin position="24"/>
        <end position="45"/>
    </location>
</feature>
<evidence type="ECO:0000313" key="2">
    <source>
        <dbReference type="EMBL" id="JAA78797.1"/>
    </source>
</evidence>
<name>S4PSH8_9NEOP</name>
<feature type="non-terminal residue" evidence="2">
    <location>
        <position position="121"/>
    </location>
</feature>
<dbReference type="AlphaFoldDB" id="S4PSH8"/>
<reference evidence="2" key="2">
    <citation type="submission" date="2013-05" db="EMBL/GenBank/DDBJ databases">
        <authorList>
            <person name="Carter J.-M."/>
            <person name="Baker S.C."/>
            <person name="Pink R."/>
            <person name="Carter D.R.F."/>
            <person name="Collins A."/>
            <person name="Tomlin J."/>
            <person name="Gibbs M."/>
            <person name="Breuker C.J."/>
        </authorList>
    </citation>
    <scope>NUCLEOTIDE SEQUENCE</scope>
    <source>
        <tissue evidence="2">Ovary</tissue>
    </source>
</reference>
<keyword evidence="1" id="KW-1133">Transmembrane helix</keyword>
<sequence>MTKLGGKESMKLSLSGYVVCERKLVLISFSSKMLSVILVIIGSILSRPDIGSPESLSDFLLSMDSTLKFPEFSINIDDTRLGGDMRMRDSPLWYMCMLPLSGMMCMMPLLNVLCILCAGCD</sequence>